<feature type="region of interest" description="Disordered" evidence="3">
    <location>
        <begin position="227"/>
        <end position="688"/>
    </location>
</feature>
<feature type="compositionally biased region" description="Polar residues" evidence="3">
    <location>
        <begin position="434"/>
        <end position="443"/>
    </location>
</feature>
<feature type="compositionally biased region" description="Basic and acidic residues" evidence="3">
    <location>
        <begin position="66"/>
        <end position="78"/>
    </location>
</feature>
<dbReference type="SMART" id="SM00715">
    <property type="entry name" value="LA"/>
    <property type="match status" value="1"/>
</dbReference>
<name>A0ABR4AC89_9LECA</name>
<dbReference type="EMBL" id="JBEFKJ010000011">
    <property type="protein sequence ID" value="KAL2043462.1"/>
    <property type="molecule type" value="Genomic_DNA"/>
</dbReference>
<dbReference type="Gene3D" id="1.10.10.10">
    <property type="entry name" value="Winged helix-like DNA-binding domain superfamily/Winged helix DNA-binding domain"/>
    <property type="match status" value="1"/>
</dbReference>
<dbReference type="Proteomes" id="UP001590950">
    <property type="component" value="Unassembled WGS sequence"/>
</dbReference>
<feature type="compositionally biased region" description="Polar residues" evidence="3">
    <location>
        <begin position="81"/>
        <end position="90"/>
    </location>
</feature>
<keyword evidence="1 2" id="KW-0694">RNA-binding</keyword>
<dbReference type="InterPro" id="IPR036388">
    <property type="entry name" value="WH-like_DNA-bd_sf"/>
</dbReference>
<dbReference type="Pfam" id="PF21071">
    <property type="entry name" value="LARP1_HEAT"/>
    <property type="match status" value="1"/>
</dbReference>
<evidence type="ECO:0000259" key="4">
    <source>
        <dbReference type="PROSITE" id="PS50961"/>
    </source>
</evidence>
<feature type="compositionally biased region" description="Low complexity" evidence="3">
    <location>
        <begin position="141"/>
        <end position="156"/>
    </location>
</feature>
<feature type="region of interest" description="Disordered" evidence="3">
    <location>
        <begin position="812"/>
        <end position="834"/>
    </location>
</feature>
<sequence>MPGEVTSNDLAQHQPVEKMSAATQKPLAEMPQTIPAFSYAEAAKGKSPSVPSLIPAGRALSDTTDMDAKKVPTLETRESPMISNKTSTKRTASEGRAPQGGSFKNNDERHPTQAVEAEIATKTDTNPSETFNPAKPSKVFSSTPSSPGYGTTSTATLPKEDDMFSTANASSDTTSDKHSQSSQNGHKIGEKVDVDKEQINTTSWDEENSAAASLKEALPPVVNVWQQRKEAQAKSKPTMLSQPPKPVNFSNGPINTGSTTKNIETNNETKRPDSRKKGKTVSGFADDRTALSNTKDGSKSADAVDKSVSLPMAPPPPPGDAISWPTPENALGEAKKKAPERAEKGDKESSQGSKPHGKANWVPVPFVPTPVFSTPIPTARRGGRGPRGGREGGTRGGNTTNGGNGTERPPIATATIPRGQALASSGNEREGAIPSSTTTSASLQKPKRASSAGPTTPIEQRRIKDSAMPEKRKAFDNGSLKASEDGGSVFHENQGPSAPLLLKDSQTSHPANAQASAQANEPARHSTDSLQNKIEEDVKYPNGSMDLRTNGSERRSEGSTKSSDHIRDVQGHFPLRERGEGRSERGRGGYRGRGSANHTYFNSNTPNGHGYANNHASQYQHPSAPPSNLRSNHDRLPSQPQGSYQPPSQHTKHYRTSSRSQSIPYQSPPHATPYRGFSSGHHGQASHLPNLHTDIANEYGYQPGHQGIMSAMPYDPLEQANTWSMVQMQIEYYFSINNLCKDTWLRARMDSQGYVLLDIVAQFSRIKALAAPLAMIRSACAYSQSVELYAHDGIDRIRRRQDWQQWVLEMKARDKSAQNDGPPPPPPPQFYGFDRSFAPDDGHGILAHANPNGSAVDHSQAQSFNNFTSPFGAAVASTPPDAVNASTTQAPLSAAVSEFTPSVHSFQPPTFSTPEPHPQATNVFTDAQADQLNILVRKPGHAATSPVPPFHSASSRTFSNGSIDGRSISEELTKLAESHSRLVVNGDASGSVGSSRNQRPRSPFPVGPLGPSRQMNNNVSPPVLWIKNRNTPFNSHTSLPTECVSESYHDFRRDALKQRERSSGDKDHHDMQNLYQFWSHFLVRNFNARMYGEFRQFALEDFAQHGSTTGMQSLLQYYFESILGQKTVADDNIARDFVNLVKDEAPNAERPAFAKLRAKWRDGAFNMKNRHKLTKFIDADLKAELER</sequence>
<dbReference type="Pfam" id="PF05383">
    <property type="entry name" value="La"/>
    <property type="match status" value="1"/>
</dbReference>
<accession>A0ABR4AC89</accession>
<comment type="caution">
    <text evidence="5">The sequence shown here is derived from an EMBL/GenBank/DDBJ whole genome shotgun (WGS) entry which is preliminary data.</text>
</comment>
<feature type="compositionally biased region" description="Basic and acidic residues" evidence="3">
    <location>
        <begin position="333"/>
        <end position="349"/>
    </location>
</feature>
<feature type="compositionally biased region" description="Polar residues" evidence="3">
    <location>
        <begin position="952"/>
        <end position="962"/>
    </location>
</feature>
<dbReference type="PROSITE" id="PS50961">
    <property type="entry name" value="HTH_LA"/>
    <property type="match status" value="1"/>
</dbReference>
<feature type="domain" description="HTH La-type RNA-binding" evidence="4">
    <location>
        <begin position="716"/>
        <end position="809"/>
    </location>
</feature>
<evidence type="ECO:0000313" key="6">
    <source>
        <dbReference type="Proteomes" id="UP001590950"/>
    </source>
</evidence>
<dbReference type="SMART" id="SM00684">
    <property type="entry name" value="DM15"/>
    <property type="match status" value="2"/>
</dbReference>
<feature type="compositionally biased region" description="Polar residues" evidence="3">
    <location>
        <begin position="614"/>
        <end position="630"/>
    </location>
</feature>
<feature type="compositionally biased region" description="Basic and acidic residues" evidence="3">
    <location>
        <begin position="187"/>
        <end position="198"/>
    </location>
</feature>
<feature type="compositionally biased region" description="Polar residues" evidence="3">
    <location>
        <begin position="504"/>
        <end position="519"/>
    </location>
</feature>
<feature type="compositionally biased region" description="Polar residues" evidence="3">
    <location>
        <begin position="1"/>
        <end position="11"/>
    </location>
</feature>
<dbReference type="InterPro" id="IPR006630">
    <property type="entry name" value="La_HTH"/>
</dbReference>
<feature type="compositionally biased region" description="Polar residues" evidence="3">
    <location>
        <begin position="122"/>
        <end position="131"/>
    </location>
</feature>
<feature type="compositionally biased region" description="Gly residues" evidence="3">
    <location>
        <begin position="394"/>
        <end position="405"/>
    </location>
</feature>
<feature type="compositionally biased region" description="Polar residues" evidence="3">
    <location>
        <begin position="596"/>
        <end position="607"/>
    </location>
</feature>
<feature type="compositionally biased region" description="Basic and acidic residues" evidence="3">
    <location>
        <begin position="551"/>
        <end position="587"/>
    </location>
</feature>
<protein>
    <recommendedName>
        <fullName evidence="4">HTH La-type RNA-binding domain-containing protein</fullName>
    </recommendedName>
</protein>
<feature type="compositionally biased region" description="Basic and acidic residues" evidence="3">
    <location>
        <begin position="459"/>
        <end position="475"/>
    </location>
</feature>
<evidence type="ECO:0000256" key="2">
    <source>
        <dbReference type="PROSITE-ProRule" id="PRU00332"/>
    </source>
</evidence>
<evidence type="ECO:0000256" key="3">
    <source>
        <dbReference type="SAM" id="MobiDB-lite"/>
    </source>
</evidence>
<dbReference type="InterPro" id="IPR006607">
    <property type="entry name" value="DM15"/>
</dbReference>
<feature type="region of interest" description="Disordered" evidence="3">
    <location>
        <begin position="1"/>
        <end position="27"/>
    </location>
</feature>
<feature type="compositionally biased region" description="Low complexity" evidence="3">
    <location>
        <begin position="637"/>
        <end position="649"/>
    </location>
</feature>
<dbReference type="InterPro" id="IPR036390">
    <property type="entry name" value="WH_DNA-bd_sf"/>
</dbReference>
<keyword evidence="6" id="KW-1185">Reference proteome</keyword>
<evidence type="ECO:0000256" key="1">
    <source>
        <dbReference type="ARBA" id="ARBA00022884"/>
    </source>
</evidence>
<dbReference type="SUPFAM" id="SSF46785">
    <property type="entry name" value="Winged helix' DNA-binding domain"/>
    <property type="match status" value="1"/>
</dbReference>
<feature type="compositionally biased region" description="Polar residues" evidence="3">
    <location>
        <begin position="248"/>
        <end position="258"/>
    </location>
</feature>
<evidence type="ECO:0000313" key="5">
    <source>
        <dbReference type="EMBL" id="KAL2043462.1"/>
    </source>
</evidence>
<dbReference type="CDD" id="cd07323">
    <property type="entry name" value="LAM"/>
    <property type="match status" value="1"/>
</dbReference>
<proteinExistence type="predicted"/>
<feature type="region of interest" description="Disordered" evidence="3">
    <location>
        <begin position="941"/>
        <end position="962"/>
    </location>
</feature>
<feature type="region of interest" description="Disordered" evidence="3">
    <location>
        <begin position="42"/>
        <end position="212"/>
    </location>
</feature>
<gene>
    <name evidence="5" type="ORF">N7G274_003769</name>
</gene>
<feature type="compositionally biased region" description="Low complexity" evidence="3">
    <location>
        <begin position="369"/>
        <end position="380"/>
    </location>
</feature>
<organism evidence="5 6">
    <name type="scientific">Stereocaulon virgatum</name>
    <dbReference type="NCBI Taxonomy" id="373712"/>
    <lineage>
        <taxon>Eukaryota</taxon>
        <taxon>Fungi</taxon>
        <taxon>Dikarya</taxon>
        <taxon>Ascomycota</taxon>
        <taxon>Pezizomycotina</taxon>
        <taxon>Lecanoromycetes</taxon>
        <taxon>OSLEUM clade</taxon>
        <taxon>Lecanoromycetidae</taxon>
        <taxon>Lecanorales</taxon>
        <taxon>Lecanorineae</taxon>
        <taxon>Stereocaulaceae</taxon>
        <taxon>Stereocaulon</taxon>
    </lineage>
</organism>
<feature type="region of interest" description="Disordered" evidence="3">
    <location>
        <begin position="985"/>
        <end position="1016"/>
    </location>
</feature>
<feature type="compositionally biased region" description="Basic and acidic residues" evidence="3">
    <location>
        <begin position="522"/>
        <end position="539"/>
    </location>
</feature>
<feature type="compositionally biased region" description="Basic and acidic residues" evidence="3">
    <location>
        <begin position="296"/>
        <end position="305"/>
    </location>
</feature>
<reference evidence="5 6" key="1">
    <citation type="submission" date="2024-09" db="EMBL/GenBank/DDBJ databases">
        <title>Rethinking Asexuality: The Enigmatic Case of Functional Sexual Genes in Lepraria (Stereocaulaceae).</title>
        <authorList>
            <person name="Doellman M."/>
            <person name="Sun Y."/>
            <person name="Barcenas-Pena A."/>
            <person name="Lumbsch H.T."/>
            <person name="Grewe F."/>
        </authorList>
    </citation>
    <scope>NUCLEOTIDE SEQUENCE [LARGE SCALE GENOMIC DNA]</scope>
    <source>
        <strain evidence="5 6">Mercado 3170</strain>
    </source>
</reference>